<comment type="caution">
    <text evidence="7">The sequence shown here is derived from an EMBL/GenBank/DDBJ whole genome shotgun (WGS) entry which is preliminary data.</text>
</comment>
<dbReference type="InterPro" id="IPR050833">
    <property type="entry name" value="Poly_Biosynth_Transport"/>
</dbReference>
<feature type="transmembrane region" description="Helical" evidence="6">
    <location>
        <begin position="82"/>
        <end position="111"/>
    </location>
</feature>
<feature type="transmembrane region" description="Helical" evidence="6">
    <location>
        <begin position="445"/>
        <end position="463"/>
    </location>
</feature>
<feature type="transmembrane region" description="Helical" evidence="6">
    <location>
        <begin position="386"/>
        <end position="409"/>
    </location>
</feature>
<accession>A0ABT8R4K8</accession>
<feature type="transmembrane region" description="Helical" evidence="6">
    <location>
        <begin position="415"/>
        <end position="433"/>
    </location>
</feature>
<keyword evidence="8" id="KW-1185">Reference proteome</keyword>
<feature type="transmembrane region" description="Helical" evidence="6">
    <location>
        <begin position="354"/>
        <end position="374"/>
    </location>
</feature>
<evidence type="ECO:0000256" key="6">
    <source>
        <dbReference type="SAM" id="Phobius"/>
    </source>
</evidence>
<feature type="transmembrane region" description="Helical" evidence="6">
    <location>
        <begin position="49"/>
        <end position="70"/>
    </location>
</feature>
<feature type="transmembrane region" description="Helical" evidence="6">
    <location>
        <begin position="315"/>
        <end position="334"/>
    </location>
</feature>
<feature type="transmembrane region" description="Helical" evidence="6">
    <location>
        <begin position="469"/>
        <end position="489"/>
    </location>
</feature>
<evidence type="ECO:0000256" key="1">
    <source>
        <dbReference type="ARBA" id="ARBA00004651"/>
    </source>
</evidence>
<organism evidence="7 8">
    <name type="scientific">Rhodocytophaga aerolata</name>
    <dbReference type="NCBI Taxonomy" id="455078"/>
    <lineage>
        <taxon>Bacteria</taxon>
        <taxon>Pseudomonadati</taxon>
        <taxon>Bacteroidota</taxon>
        <taxon>Cytophagia</taxon>
        <taxon>Cytophagales</taxon>
        <taxon>Rhodocytophagaceae</taxon>
        <taxon>Rhodocytophaga</taxon>
    </lineage>
</organism>
<protein>
    <submittedName>
        <fullName evidence="7">Polysaccharide biosynthesis C-terminal domain-containing protein</fullName>
    </submittedName>
</protein>
<keyword evidence="5 6" id="KW-0472">Membrane</keyword>
<feature type="transmembrane region" description="Helical" evidence="6">
    <location>
        <begin position="117"/>
        <end position="140"/>
    </location>
</feature>
<feature type="transmembrane region" description="Helical" evidence="6">
    <location>
        <begin position="152"/>
        <end position="173"/>
    </location>
</feature>
<evidence type="ECO:0000256" key="5">
    <source>
        <dbReference type="ARBA" id="ARBA00023136"/>
    </source>
</evidence>
<dbReference type="PANTHER" id="PTHR30250:SF11">
    <property type="entry name" value="O-ANTIGEN TRANSPORTER-RELATED"/>
    <property type="match status" value="1"/>
</dbReference>
<dbReference type="EMBL" id="JAUKPO010000006">
    <property type="protein sequence ID" value="MDO1447031.1"/>
    <property type="molecule type" value="Genomic_DNA"/>
</dbReference>
<evidence type="ECO:0000313" key="7">
    <source>
        <dbReference type="EMBL" id="MDO1447031.1"/>
    </source>
</evidence>
<evidence type="ECO:0000256" key="2">
    <source>
        <dbReference type="ARBA" id="ARBA00022475"/>
    </source>
</evidence>
<keyword evidence="2" id="KW-1003">Cell membrane</keyword>
<feature type="transmembrane region" description="Helical" evidence="6">
    <location>
        <begin position="193"/>
        <end position="214"/>
    </location>
</feature>
<comment type="subcellular location">
    <subcellularLocation>
        <location evidence="1">Cell membrane</location>
        <topology evidence="1">Multi-pass membrane protein</topology>
    </subcellularLocation>
</comment>
<proteinExistence type="predicted"/>
<evidence type="ECO:0000256" key="4">
    <source>
        <dbReference type="ARBA" id="ARBA00022989"/>
    </source>
</evidence>
<keyword evidence="4 6" id="KW-1133">Transmembrane helix</keyword>
<dbReference type="PANTHER" id="PTHR30250">
    <property type="entry name" value="PST FAMILY PREDICTED COLANIC ACID TRANSPORTER"/>
    <property type="match status" value="1"/>
</dbReference>
<feature type="transmembrane region" description="Helical" evidence="6">
    <location>
        <begin position="12"/>
        <end position="29"/>
    </location>
</feature>
<gene>
    <name evidence="7" type="ORF">Q0590_12250</name>
</gene>
<name>A0ABT8R4K8_9BACT</name>
<sequence>MSVLKKLAGETALYGVSSILGRLLNYALVPLHTAVFARPSEMSIIVELYAYVAFFNVIYTYGMETAFFRFASKTTDRKYYNIALTSLIISSTLLSGSFILFSSEIAAALGYPEQGYIISWLAIILAIDAIVAIPFAQLRLEKKAATFVKARMINIAINVALNFFFLWFCRNIYEGNWLVSLKPFILHVYNPTLGVGYIVLANLIANAAFFLLLYPSFARFTFTIRKEDIKAMLIYGYPILIMGLAGITNQMFDRTMLEKLLPEGFYRNLTSKDALGIYGNCYKLSIFMSLAIQAFRYAAEPFFFSQAQDKNSPHLFANVMKWFIIVCTIIWLGVSVNLDILGQLFLRSPLYRTGLAVVPVLLLANLFLGVYYNLSIWFKLTDRTHYGTWITLIGAFISITGNILLIPVIGYMGCAYTFLLSCIVMTVACYVLGNKYYPIPYDLKSAAIYILSAGVLIYVAMNISISSQIMATAFHLFLCLIFVVLVFVIEKPKLIRPKTAS</sequence>
<keyword evidence="3 6" id="KW-0812">Transmembrane</keyword>
<evidence type="ECO:0000256" key="3">
    <source>
        <dbReference type="ARBA" id="ARBA00022692"/>
    </source>
</evidence>
<feature type="transmembrane region" description="Helical" evidence="6">
    <location>
        <begin position="275"/>
        <end position="295"/>
    </location>
</feature>
<dbReference type="Pfam" id="PF13440">
    <property type="entry name" value="Polysacc_synt_3"/>
    <property type="match status" value="1"/>
</dbReference>
<reference evidence="7" key="1">
    <citation type="submission" date="2023-07" db="EMBL/GenBank/DDBJ databases">
        <title>The genome sequence of Rhodocytophaga aerolata KACC 12507.</title>
        <authorList>
            <person name="Zhang X."/>
        </authorList>
    </citation>
    <scope>NUCLEOTIDE SEQUENCE</scope>
    <source>
        <strain evidence="7">KACC 12507</strain>
    </source>
</reference>
<dbReference type="RefSeq" id="WP_302037835.1">
    <property type="nucleotide sequence ID" value="NZ_JAUKPO010000006.1"/>
</dbReference>
<evidence type="ECO:0000313" key="8">
    <source>
        <dbReference type="Proteomes" id="UP001168528"/>
    </source>
</evidence>
<dbReference type="Proteomes" id="UP001168528">
    <property type="component" value="Unassembled WGS sequence"/>
</dbReference>
<feature type="transmembrane region" description="Helical" evidence="6">
    <location>
        <begin position="234"/>
        <end position="252"/>
    </location>
</feature>